<keyword evidence="3 7" id="KW-0863">Zinc-finger</keyword>
<dbReference type="GO" id="GO:0005634">
    <property type="term" value="C:nucleus"/>
    <property type="evidence" value="ECO:0007669"/>
    <property type="project" value="UniProtKB-SubCell"/>
</dbReference>
<dbReference type="Proteomes" id="UP001161247">
    <property type="component" value="Chromosome 2"/>
</dbReference>
<sequence length="669" mass="76849">MVRGRDACWEHCVLVDATKQKVRCNYCQREFSGGVYRMKFHLAQIKNKDVVPCTEVPMDVRDRIKLILSTPKKQKTPKRQKEEDQALNCQQHSSSGSGGVHPNHGSSEENGSTSPSMLVRHHLPSENMPVDEVQHQKRYHADRKIAAFFFQNSIPFSAAKSTYYQDMVDAVGECGVGYKAPSSERLRSSLLESVKADIHEQYNKVRNEWKETGCTVLCNSWSDDRNKTILAFSVTCPKGTFFLRSVDIPNCAEDPTYLFTVIEGVILEVGVENIVQVITESTKCFVYVGRLLMEKYSSLFWSPCASHCINKMLEDFSQLDWVHRVLEEANTITRYIYGNDWILAMMRKFTCGGELIRPKVPGFVSHFLSLRSIVTQEVNLKRMFSHPEWLSSIHNRGSEVQAIVSLLYLDRFWNSAREAVSVTEPLIKILRIVDGDMPAIGYIYEGMVRAKLNIKAYYRNSEEKYEKILELIDNRWYAQLLSPLLTASAFLNPSIFYNPSFKMDSRMRNGFQEAMMKMAREDQDKVDITVEHPVYINAQGSLGTEFSIKGRTLNSPDDWWAAYGYEIPTLQRAAIQILSQPCSSHWCRWNWITFRNMHDRRCLRGEPDKLNDLVYVHCNLWLQAIDRSRDGRNRPINFEGIDLSAEWPTESEASLPLTDDALFSSLPPL</sequence>
<keyword evidence="11" id="KW-1185">Reference proteome</keyword>
<evidence type="ECO:0000256" key="1">
    <source>
        <dbReference type="ARBA" id="ARBA00004123"/>
    </source>
</evidence>
<evidence type="ECO:0000313" key="11">
    <source>
        <dbReference type="Proteomes" id="UP001161247"/>
    </source>
</evidence>
<comment type="subcellular location">
    <subcellularLocation>
        <location evidence="1">Nucleus</location>
    </subcellularLocation>
</comment>
<keyword evidence="2" id="KW-0479">Metal-binding</keyword>
<protein>
    <submittedName>
        <fullName evidence="10">OLC1v1029383C1</fullName>
    </submittedName>
</protein>
<dbReference type="PANTHER" id="PTHR32166">
    <property type="entry name" value="OSJNBA0013A04.12 PROTEIN"/>
    <property type="match status" value="1"/>
</dbReference>
<dbReference type="Pfam" id="PF02892">
    <property type="entry name" value="zf-BED"/>
    <property type="match status" value="1"/>
</dbReference>
<keyword evidence="6" id="KW-0539">Nucleus</keyword>
<gene>
    <name evidence="10" type="ORF">OLC1_LOCUS5126</name>
</gene>
<feature type="compositionally biased region" description="Low complexity" evidence="8">
    <location>
        <begin position="92"/>
        <end position="105"/>
    </location>
</feature>
<keyword evidence="5" id="KW-0238">DNA-binding</keyword>
<dbReference type="Pfam" id="PF04937">
    <property type="entry name" value="DUF659"/>
    <property type="match status" value="1"/>
</dbReference>
<evidence type="ECO:0000256" key="2">
    <source>
        <dbReference type="ARBA" id="ARBA00022723"/>
    </source>
</evidence>
<dbReference type="EMBL" id="OX459119">
    <property type="protein sequence ID" value="CAI9093803.1"/>
    <property type="molecule type" value="Genomic_DNA"/>
</dbReference>
<evidence type="ECO:0000313" key="10">
    <source>
        <dbReference type="EMBL" id="CAI9093803.1"/>
    </source>
</evidence>
<dbReference type="InterPro" id="IPR012337">
    <property type="entry name" value="RNaseH-like_sf"/>
</dbReference>
<dbReference type="InterPro" id="IPR007021">
    <property type="entry name" value="DUF659"/>
</dbReference>
<dbReference type="AlphaFoldDB" id="A0AAV1CFJ4"/>
<accession>A0AAV1CFJ4</accession>
<dbReference type="PROSITE" id="PS50808">
    <property type="entry name" value="ZF_BED"/>
    <property type="match status" value="1"/>
</dbReference>
<evidence type="ECO:0000256" key="3">
    <source>
        <dbReference type="ARBA" id="ARBA00022771"/>
    </source>
</evidence>
<proteinExistence type="predicted"/>
<dbReference type="InterPro" id="IPR003656">
    <property type="entry name" value="Znf_BED"/>
</dbReference>
<keyword evidence="4" id="KW-0862">Zinc</keyword>
<dbReference type="Pfam" id="PF05699">
    <property type="entry name" value="Dimer_Tnp_hAT"/>
    <property type="match status" value="1"/>
</dbReference>
<dbReference type="GO" id="GO:0046983">
    <property type="term" value="F:protein dimerization activity"/>
    <property type="evidence" value="ECO:0007669"/>
    <property type="project" value="InterPro"/>
</dbReference>
<organism evidence="10 11">
    <name type="scientific">Oldenlandia corymbosa var. corymbosa</name>
    <dbReference type="NCBI Taxonomy" id="529605"/>
    <lineage>
        <taxon>Eukaryota</taxon>
        <taxon>Viridiplantae</taxon>
        <taxon>Streptophyta</taxon>
        <taxon>Embryophyta</taxon>
        <taxon>Tracheophyta</taxon>
        <taxon>Spermatophyta</taxon>
        <taxon>Magnoliopsida</taxon>
        <taxon>eudicotyledons</taxon>
        <taxon>Gunneridae</taxon>
        <taxon>Pentapetalae</taxon>
        <taxon>asterids</taxon>
        <taxon>lamiids</taxon>
        <taxon>Gentianales</taxon>
        <taxon>Rubiaceae</taxon>
        <taxon>Rubioideae</taxon>
        <taxon>Spermacoceae</taxon>
        <taxon>Hedyotis-Oldenlandia complex</taxon>
        <taxon>Oldenlandia</taxon>
    </lineage>
</organism>
<name>A0AAV1CFJ4_OLDCO</name>
<dbReference type="GO" id="GO:0008270">
    <property type="term" value="F:zinc ion binding"/>
    <property type="evidence" value="ECO:0007669"/>
    <property type="project" value="UniProtKB-KW"/>
</dbReference>
<evidence type="ECO:0000256" key="8">
    <source>
        <dbReference type="SAM" id="MobiDB-lite"/>
    </source>
</evidence>
<evidence type="ECO:0000256" key="6">
    <source>
        <dbReference type="ARBA" id="ARBA00023242"/>
    </source>
</evidence>
<feature type="domain" description="BED-type" evidence="9">
    <location>
        <begin position="3"/>
        <end position="60"/>
    </location>
</feature>
<feature type="region of interest" description="Disordered" evidence="8">
    <location>
        <begin position="68"/>
        <end position="119"/>
    </location>
</feature>
<dbReference type="PANTHER" id="PTHR32166:SF123">
    <property type="entry name" value="BED-TYPE DOMAIN-CONTAINING PROTEIN"/>
    <property type="match status" value="1"/>
</dbReference>
<dbReference type="GO" id="GO:0003677">
    <property type="term" value="F:DNA binding"/>
    <property type="evidence" value="ECO:0007669"/>
    <property type="project" value="UniProtKB-KW"/>
</dbReference>
<evidence type="ECO:0000256" key="4">
    <source>
        <dbReference type="ARBA" id="ARBA00022833"/>
    </source>
</evidence>
<evidence type="ECO:0000259" key="9">
    <source>
        <dbReference type="PROSITE" id="PS50808"/>
    </source>
</evidence>
<dbReference type="InterPro" id="IPR008906">
    <property type="entry name" value="HATC_C_dom"/>
</dbReference>
<evidence type="ECO:0000256" key="7">
    <source>
        <dbReference type="PROSITE-ProRule" id="PRU00027"/>
    </source>
</evidence>
<dbReference type="SUPFAM" id="SSF53098">
    <property type="entry name" value="Ribonuclease H-like"/>
    <property type="match status" value="1"/>
</dbReference>
<reference evidence="10" key="1">
    <citation type="submission" date="2023-03" db="EMBL/GenBank/DDBJ databases">
        <authorList>
            <person name="Julca I."/>
        </authorList>
    </citation>
    <scope>NUCLEOTIDE SEQUENCE</scope>
</reference>
<evidence type="ECO:0000256" key="5">
    <source>
        <dbReference type="ARBA" id="ARBA00023125"/>
    </source>
</evidence>